<dbReference type="InterPro" id="IPR029044">
    <property type="entry name" value="Nucleotide-diphossugar_trans"/>
</dbReference>
<reference evidence="2 3" key="1">
    <citation type="submission" date="2017-02" db="EMBL/GenBank/DDBJ databases">
        <authorList>
            <person name="Peterson S.W."/>
        </authorList>
    </citation>
    <scope>NUCLEOTIDE SEQUENCE [LARGE SCALE GENOMIC DNA]</scope>
    <source>
        <strain evidence="2 3">VKM Ac-2059</strain>
    </source>
</reference>
<dbReference type="AlphaFoldDB" id="A0A1T5KGW7"/>
<dbReference type="CDD" id="cd04196">
    <property type="entry name" value="GT_2_like_d"/>
    <property type="match status" value="1"/>
</dbReference>
<evidence type="ECO:0000313" key="2">
    <source>
        <dbReference type="EMBL" id="SKC62957.1"/>
    </source>
</evidence>
<keyword evidence="3" id="KW-1185">Reference proteome</keyword>
<dbReference type="OrthoDB" id="9802649at2"/>
<accession>A0A1T5KGW7</accession>
<dbReference type="GO" id="GO:0016740">
    <property type="term" value="F:transferase activity"/>
    <property type="evidence" value="ECO:0007669"/>
    <property type="project" value="UniProtKB-KW"/>
</dbReference>
<feature type="domain" description="Glycosyltransferase 2-like" evidence="1">
    <location>
        <begin position="6"/>
        <end position="115"/>
    </location>
</feature>
<gene>
    <name evidence="2" type="ORF">SAMN06309945_2222</name>
</gene>
<dbReference type="InterPro" id="IPR001173">
    <property type="entry name" value="Glyco_trans_2-like"/>
</dbReference>
<dbReference type="RefSeq" id="WP_079728274.1">
    <property type="nucleotide sequence ID" value="NZ_FUZP01000002.1"/>
</dbReference>
<dbReference type="SUPFAM" id="SSF53448">
    <property type="entry name" value="Nucleotide-diphospho-sugar transferases"/>
    <property type="match status" value="1"/>
</dbReference>
<dbReference type="InterPro" id="IPR050834">
    <property type="entry name" value="Glycosyltransf_2"/>
</dbReference>
<protein>
    <submittedName>
        <fullName evidence="2">Glycosyltransferase involved in cell wall bisynthesis</fullName>
    </submittedName>
</protein>
<organism evidence="2 3">
    <name type="scientific">Okibacterium fritillariae</name>
    <dbReference type="NCBI Taxonomy" id="123320"/>
    <lineage>
        <taxon>Bacteria</taxon>
        <taxon>Bacillati</taxon>
        <taxon>Actinomycetota</taxon>
        <taxon>Actinomycetes</taxon>
        <taxon>Micrococcales</taxon>
        <taxon>Microbacteriaceae</taxon>
        <taxon>Okibacterium</taxon>
    </lineage>
</organism>
<evidence type="ECO:0000259" key="1">
    <source>
        <dbReference type="Pfam" id="PF00535"/>
    </source>
</evidence>
<proteinExistence type="predicted"/>
<evidence type="ECO:0000313" key="3">
    <source>
        <dbReference type="Proteomes" id="UP000190857"/>
    </source>
</evidence>
<sequence length="324" mass="36240">MTFTVSVALCTYNGARFIGEQLSSILAQSRLPDEIVVSDDGSRDGTIAIVERMAGTAPLPVRVLSGLEPLGVTRNFERAIRATSGEIIVLSDQDDIWKADRVERCLRLFDQQDDVDFVFGDAQMVDAAGADLGYTLFEALEFRPDERRDVQCPSAFDTLLRRNVATGATAAFRRRLADAAMPFPADWVHDEWLAIIASLTGRLAVIDEPLIDYRQHGANQIGMRKPGFAQKVSRVLEPRGDRNRALVRRTEALVERMLEADFPAEHEHLEAAEGKLRIERVRAALPKNRLLRLPTVLREAKTGDYERYTSQGRAEVLRDLLQPA</sequence>
<dbReference type="Proteomes" id="UP000190857">
    <property type="component" value="Unassembled WGS sequence"/>
</dbReference>
<dbReference type="Pfam" id="PF00535">
    <property type="entry name" value="Glycos_transf_2"/>
    <property type="match status" value="1"/>
</dbReference>
<dbReference type="Gene3D" id="3.90.550.10">
    <property type="entry name" value="Spore Coat Polysaccharide Biosynthesis Protein SpsA, Chain A"/>
    <property type="match status" value="1"/>
</dbReference>
<dbReference type="PANTHER" id="PTHR43685">
    <property type="entry name" value="GLYCOSYLTRANSFERASE"/>
    <property type="match status" value="1"/>
</dbReference>
<name>A0A1T5KGW7_9MICO</name>
<dbReference type="EMBL" id="FUZP01000002">
    <property type="protein sequence ID" value="SKC62957.1"/>
    <property type="molecule type" value="Genomic_DNA"/>
</dbReference>
<keyword evidence="2" id="KW-0808">Transferase</keyword>
<dbReference type="STRING" id="123320.SAMN06309945_2222"/>
<dbReference type="PANTHER" id="PTHR43685:SF11">
    <property type="entry name" value="GLYCOSYLTRANSFERASE TAGX-RELATED"/>
    <property type="match status" value="1"/>
</dbReference>